<protein>
    <recommendedName>
        <fullName evidence="8">tRNA(Ile)-lysidine synthase</fullName>
        <ecNumber evidence="8">6.3.4.19</ecNumber>
    </recommendedName>
    <alternativeName>
        <fullName evidence="8">tRNA(Ile)-2-lysyl-cytidine synthase</fullName>
    </alternativeName>
    <alternativeName>
        <fullName evidence="8">tRNA(Ile)-lysidine synthetase</fullName>
    </alternativeName>
</protein>
<dbReference type="EMBL" id="JBHTKA010000001">
    <property type="protein sequence ID" value="MFD0999531.1"/>
    <property type="molecule type" value="Genomic_DNA"/>
</dbReference>
<keyword evidence="11" id="KW-1185">Reference proteome</keyword>
<dbReference type="Pfam" id="PF11734">
    <property type="entry name" value="TilS_C"/>
    <property type="match status" value="1"/>
</dbReference>
<evidence type="ECO:0000256" key="3">
    <source>
        <dbReference type="ARBA" id="ARBA00022598"/>
    </source>
</evidence>
<dbReference type="Pfam" id="PF01171">
    <property type="entry name" value="ATP_bind_3"/>
    <property type="match status" value="1"/>
</dbReference>
<comment type="similarity">
    <text evidence="8">Belongs to the tRNA(Ile)-lysidine synthase family.</text>
</comment>
<evidence type="ECO:0000256" key="2">
    <source>
        <dbReference type="ARBA" id="ARBA00022490"/>
    </source>
</evidence>
<dbReference type="InterPro" id="IPR011063">
    <property type="entry name" value="TilS/TtcA_N"/>
</dbReference>
<dbReference type="PANTHER" id="PTHR43033:SF1">
    <property type="entry name" value="TRNA(ILE)-LYSIDINE SYNTHASE-RELATED"/>
    <property type="match status" value="1"/>
</dbReference>
<keyword evidence="2 8" id="KW-0963">Cytoplasm</keyword>
<dbReference type="SUPFAM" id="SSF56037">
    <property type="entry name" value="PheT/TilS domain"/>
    <property type="match status" value="1"/>
</dbReference>
<dbReference type="NCBIfam" id="TIGR02432">
    <property type="entry name" value="lysidine_TilS_N"/>
    <property type="match status" value="1"/>
</dbReference>
<keyword evidence="3 8" id="KW-0436">Ligase</keyword>
<evidence type="ECO:0000313" key="11">
    <source>
        <dbReference type="Proteomes" id="UP001597112"/>
    </source>
</evidence>
<proteinExistence type="inferred from homology"/>
<dbReference type="Gene3D" id="3.40.50.620">
    <property type="entry name" value="HUPs"/>
    <property type="match status" value="1"/>
</dbReference>
<dbReference type="InterPro" id="IPR012796">
    <property type="entry name" value="Lysidine-tRNA-synth_C"/>
</dbReference>
<comment type="caution">
    <text evidence="10">The sequence shown here is derived from an EMBL/GenBank/DDBJ whole genome shotgun (WGS) entry which is preliminary data.</text>
</comment>
<evidence type="ECO:0000256" key="4">
    <source>
        <dbReference type="ARBA" id="ARBA00022694"/>
    </source>
</evidence>
<evidence type="ECO:0000256" key="1">
    <source>
        <dbReference type="ARBA" id="ARBA00004496"/>
    </source>
</evidence>
<evidence type="ECO:0000256" key="7">
    <source>
        <dbReference type="ARBA" id="ARBA00048539"/>
    </source>
</evidence>
<dbReference type="CDD" id="cd01992">
    <property type="entry name" value="TilS_N"/>
    <property type="match status" value="1"/>
</dbReference>
<evidence type="ECO:0000259" key="9">
    <source>
        <dbReference type="SMART" id="SM00977"/>
    </source>
</evidence>
<keyword evidence="5 8" id="KW-0547">Nucleotide-binding</keyword>
<keyword evidence="6 8" id="KW-0067">ATP-binding</keyword>
<dbReference type="PANTHER" id="PTHR43033">
    <property type="entry name" value="TRNA(ILE)-LYSIDINE SYNTHASE-RELATED"/>
    <property type="match status" value="1"/>
</dbReference>
<dbReference type="Proteomes" id="UP001597112">
    <property type="component" value="Unassembled WGS sequence"/>
</dbReference>
<evidence type="ECO:0000313" key="10">
    <source>
        <dbReference type="EMBL" id="MFD0999531.1"/>
    </source>
</evidence>
<evidence type="ECO:0000256" key="8">
    <source>
        <dbReference type="HAMAP-Rule" id="MF_01161"/>
    </source>
</evidence>
<keyword evidence="4 8" id="KW-0819">tRNA processing</keyword>
<dbReference type="EC" id="6.3.4.19" evidence="8"/>
<accession>A0ABW3K128</accession>
<comment type="domain">
    <text evidence="8">The N-terminal region contains the highly conserved SGGXDS motif, predicted to be a P-loop motif involved in ATP binding.</text>
</comment>
<evidence type="ECO:0000256" key="5">
    <source>
        <dbReference type="ARBA" id="ARBA00022741"/>
    </source>
</evidence>
<dbReference type="InterPro" id="IPR014729">
    <property type="entry name" value="Rossmann-like_a/b/a_fold"/>
</dbReference>
<dbReference type="NCBIfam" id="TIGR02433">
    <property type="entry name" value="lysidine_TilS_C"/>
    <property type="match status" value="1"/>
</dbReference>
<gene>
    <name evidence="8 10" type="primary">tilS</name>
    <name evidence="10" type="ORF">ACFQ21_09445</name>
</gene>
<comment type="catalytic activity">
    <reaction evidence="7 8">
        <text>cytidine(34) in tRNA(Ile2) + L-lysine + ATP = lysidine(34) in tRNA(Ile2) + AMP + diphosphate + H(+)</text>
        <dbReference type="Rhea" id="RHEA:43744"/>
        <dbReference type="Rhea" id="RHEA-COMP:10625"/>
        <dbReference type="Rhea" id="RHEA-COMP:10670"/>
        <dbReference type="ChEBI" id="CHEBI:15378"/>
        <dbReference type="ChEBI" id="CHEBI:30616"/>
        <dbReference type="ChEBI" id="CHEBI:32551"/>
        <dbReference type="ChEBI" id="CHEBI:33019"/>
        <dbReference type="ChEBI" id="CHEBI:82748"/>
        <dbReference type="ChEBI" id="CHEBI:83665"/>
        <dbReference type="ChEBI" id="CHEBI:456215"/>
        <dbReference type="EC" id="6.3.4.19"/>
    </reaction>
</comment>
<comment type="function">
    <text evidence="8">Ligates lysine onto the cytidine present at position 34 of the AUA codon-specific tRNA(Ile) that contains the anticodon CAU, in an ATP-dependent manner. Cytidine is converted to lysidine, thus changing the amino acid specificity of the tRNA from methionine to isoleucine.</text>
</comment>
<sequence length="441" mass="50516">MLEQFLNHIERHSLCKPADRILLAVSGGIDSMVMLHLFQQAGFTIAVAHCNFQLRGKDADGDEAFVSATTEQLNIPCFVNRFETAQYAEVTKLSIQMAARELRYAWFEELMEKYSFNVLATAHHLNDSLETVLLNWVHGASLEGFTGIPVKHDGVIRPLQFATRGQIEQYAQQHNITWREDVSNQSDDYQRNFIRHQIIPALKEINPSLESTVQRGFAKSAAEVHWIQEGFDDWKRKYTAITHDKVTIQKKYFTGLSHEASVLWKFTKMFGFNYDTCADVVRSLPGQSGKRFFSSSHQLVIDRDLLLITPHSMALHDITIGAGQSEAQLGSWRMEISRSTTFQKSAIPNQATLDVAHINFPVTWRTWKAGDAFYPLGMRQRKKVSDFLIDLKLSRTDKDSVTVLESQGEIIWVAGYRIDNRFKITDHTREVVIFTLYPHFL</sequence>
<evidence type="ECO:0000256" key="6">
    <source>
        <dbReference type="ARBA" id="ARBA00022840"/>
    </source>
</evidence>
<dbReference type="SUPFAM" id="SSF52402">
    <property type="entry name" value="Adenine nucleotide alpha hydrolases-like"/>
    <property type="match status" value="1"/>
</dbReference>
<organism evidence="10 11">
    <name type="scientific">Ohtaekwangia kribbensis</name>
    <dbReference type="NCBI Taxonomy" id="688913"/>
    <lineage>
        <taxon>Bacteria</taxon>
        <taxon>Pseudomonadati</taxon>
        <taxon>Bacteroidota</taxon>
        <taxon>Cytophagia</taxon>
        <taxon>Cytophagales</taxon>
        <taxon>Fulvivirgaceae</taxon>
        <taxon>Ohtaekwangia</taxon>
    </lineage>
</organism>
<dbReference type="RefSeq" id="WP_377578144.1">
    <property type="nucleotide sequence ID" value="NZ_JBHTKA010000001.1"/>
</dbReference>
<dbReference type="InterPro" id="IPR012795">
    <property type="entry name" value="tRNA_Ile_lys_synt_N"/>
</dbReference>
<dbReference type="HAMAP" id="MF_01161">
    <property type="entry name" value="tRNA_Ile_lys_synt"/>
    <property type="match status" value="1"/>
</dbReference>
<dbReference type="SMART" id="SM00977">
    <property type="entry name" value="TilS_C"/>
    <property type="match status" value="1"/>
</dbReference>
<comment type="subcellular location">
    <subcellularLocation>
        <location evidence="1 8">Cytoplasm</location>
    </subcellularLocation>
</comment>
<dbReference type="GO" id="GO:0032267">
    <property type="term" value="F:tRNA(Ile)-lysidine synthase activity"/>
    <property type="evidence" value="ECO:0007669"/>
    <property type="project" value="UniProtKB-EC"/>
</dbReference>
<reference evidence="11" key="1">
    <citation type="journal article" date="2019" name="Int. J. Syst. Evol. Microbiol.">
        <title>The Global Catalogue of Microorganisms (GCM) 10K type strain sequencing project: providing services to taxonomists for standard genome sequencing and annotation.</title>
        <authorList>
            <consortium name="The Broad Institute Genomics Platform"/>
            <consortium name="The Broad Institute Genome Sequencing Center for Infectious Disease"/>
            <person name="Wu L."/>
            <person name="Ma J."/>
        </authorList>
    </citation>
    <scope>NUCLEOTIDE SEQUENCE [LARGE SCALE GENOMIC DNA]</scope>
    <source>
        <strain evidence="11">CCUG 58938</strain>
    </source>
</reference>
<feature type="domain" description="Lysidine-tRNA(Ile) synthetase C-terminal" evidence="9">
    <location>
        <begin position="362"/>
        <end position="434"/>
    </location>
</feature>
<name>A0ABW3K128_9BACT</name>
<dbReference type="InterPro" id="IPR012094">
    <property type="entry name" value="tRNA_Ile_lys_synt"/>
</dbReference>
<feature type="binding site" evidence="8">
    <location>
        <begin position="26"/>
        <end position="31"/>
    </location>
    <ligand>
        <name>ATP</name>
        <dbReference type="ChEBI" id="CHEBI:30616"/>
    </ligand>
</feature>